<comment type="caution">
    <text evidence="2">The sequence shown here is derived from an EMBL/GenBank/DDBJ whole genome shotgun (WGS) entry which is preliminary data.</text>
</comment>
<organism evidence="2 3">
    <name type="scientific">Streptomyces yaizuensis</name>
    <dbReference type="NCBI Taxonomy" id="2989713"/>
    <lineage>
        <taxon>Bacteria</taxon>
        <taxon>Bacillati</taxon>
        <taxon>Actinomycetota</taxon>
        <taxon>Actinomycetes</taxon>
        <taxon>Kitasatosporales</taxon>
        <taxon>Streptomycetaceae</taxon>
        <taxon>Streptomyces</taxon>
    </lineage>
</organism>
<feature type="compositionally biased region" description="Low complexity" evidence="1">
    <location>
        <begin position="462"/>
        <end position="589"/>
    </location>
</feature>
<keyword evidence="3" id="KW-1185">Reference proteome</keyword>
<dbReference type="EMBL" id="BSBI01000008">
    <property type="protein sequence ID" value="GLF96712.1"/>
    <property type="molecule type" value="Genomic_DNA"/>
</dbReference>
<dbReference type="RefSeq" id="WP_323448731.1">
    <property type="nucleotide sequence ID" value="NZ_BSBI01000008.1"/>
</dbReference>
<feature type="region of interest" description="Disordered" evidence="1">
    <location>
        <begin position="462"/>
        <end position="800"/>
    </location>
</feature>
<evidence type="ECO:0000256" key="1">
    <source>
        <dbReference type="SAM" id="MobiDB-lite"/>
    </source>
</evidence>
<reference evidence="2 3" key="1">
    <citation type="submission" date="2022-10" db="EMBL/GenBank/DDBJ databases">
        <title>Draft genome sequence of Streptomyces sp. YSPA8.</title>
        <authorList>
            <person name="Moriuchi R."/>
            <person name="Dohra H."/>
            <person name="Yamamura H."/>
            <person name="Kodani S."/>
        </authorList>
    </citation>
    <scope>NUCLEOTIDE SEQUENCE [LARGE SCALE GENOMIC DNA]</scope>
    <source>
        <strain evidence="2 3">YSPA8</strain>
    </source>
</reference>
<proteinExistence type="predicted"/>
<gene>
    <name evidence="2" type="ORF">SYYSPA8_20465</name>
</gene>
<feature type="compositionally biased region" description="Low complexity" evidence="1">
    <location>
        <begin position="605"/>
        <end position="634"/>
    </location>
</feature>
<evidence type="ECO:0000313" key="3">
    <source>
        <dbReference type="Proteomes" id="UP001291653"/>
    </source>
</evidence>
<name>A0ABQ5P2H9_9ACTN</name>
<sequence>MTGTVLRLRSDAYYVPVPNGVWIRTTDGSFTLSGGTVATWVEKLAPLLDRGVVPAELLGALKPEQAVFVDRLLTALEQRKVLRRENAGEVGDDPRLEEFFPQQMEFLRHFAADPGAGLARARRHPLAVAGPGGRADVLTTTLMESGFGDLALLDAEPGAETRELAEDFARGGVPVRLAGPATGATAGAGGRTLIGVFGPGEESAAGEFLDRADALGQGAWAGLVRGQAMLLKGQSPGSGSACVRCAWRRLAHRAAALPPSDGLGHVPVSMAASVLAQELFRYVAVGDTGVLGEGVVVDLTRLSVWRTAVDPDPGCPGHSTHIASASAPAPARGGSGFPESVFGARCFGPLFSCAPEELPQFPLTALRVRLNPPGRSGPTGSADGPVVVAESMAEARAEAALTAVEETVPVPPGTIAGVGRDPGEALARALLRWADTALAPADAATDLVTGLKTADLAARAAGTAGVVTTAGTRRPAPTDRAAADAAPGASGTPDTATAALTAANPTTQPAPTNRATGDTSATDTGPATPADAAGAPDPATPAHTGADPSVADPATPDTTHPAPTNRATADTSATDTVPAPTPTTDAAGTSNPATPAHTGAAPSVADPATPDTTHPAPTNRATADTSATDTTPAPTNRPADDATAGNSSATDTGPKPTAHTAAHPSATDPATPDTRPAPTNQVTADTSATDTVPAPTPAPTAEAAGAPDPATPAHTAAHPSATDPATPDTRPAPTNRTTADTSATDTAPAPDPGTADAPCATDPTGAAGTAGTTDSTSATGTAGTRPGVPYTGRRDGSVRSERARGLARLADADPVVRTERHPAGVWRTLVGAPGGTVVRTGLDADQAEERALAAALALGQLDAADPGTGVVPVLTGTFPPEERTAAVAAALGLTVRTIELPPLVAADLVGVVLAPGPTA</sequence>
<evidence type="ECO:0008006" key="4">
    <source>
        <dbReference type="Google" id="ProtNLM"/>
    </source>
</evidence>
<feature type="compositionally biased region" description="Low complexity" evidence="1">
    <location>
        <begin position="656"/>
        <end position="784"/>
    </location>
</feature>
<protein>
    <recommendedName>
        <fullName evidence="4">YcaO domain-containing protein</fullName>
    </recommendedName>
</protein>
<dbReference type="Proteomes" id="UP001291653">
    <property type="component" value="Unassembled WGS sequence"/>
</dbReference>
<accession>A0ABQ5P2H9</accession>
<evidence type="ECO:0000313" key="2">
    <source>
        <dbReference type="EMBL" id="GLF96712.1"/>
    </source>
</evidence>